<comment type="caution">
    <text evidence="1">The sequence shown here is derived from an EMBL/GenBank/DDBJ whole genome shotgun (WGS) entry which is preliminary data.</text>
</comment>
<accession>A0A402DAL4</accession>
<evidence type="ECO:0000313" key="1">
    <source>
        <dbReference type="EMBL" id="GCE59269.1"/>
    </source>
</evidence>
<proteinExistence type="predicted"/>
<reference evidence="2" key="1">
    <citation type="submission" date="2018-12" db="EMBL/GenBank/DDBJ databases">
        <title>Genome sequence of Microcystis aeruginosa NIES-4285.</title>
        <authorList>
            <person name="Tanabe Y."/>
        </authorList>
    </citation>
    <scope>NUCLEOTIDE SEQUENCE [LARGE SCALE GENOMIC DNA]</scope>
    <source>
        <strain evidence="2">NIES-4285</strain>
    </source>
</reference>
<dbReference type="AlphaFoldDB" id="A0A402DAL4"/>
<sequence length="32" mass="3401">MILKRGQKVDLVVGAAPKTTLANTLNKHLGVN</sequence>
<protein>
    <submittedName>
        <fullName evidence="1">Thioredoxin 1</fullName>
    </submittedName>
</protein>
<gene>
    <name evidence="1" type="primary">trxA_4</name>
    <name evidence="1" type="ORF">MiAbB_01182</name>
</gene>
<dbReference type="Proteomes" id="UP000289660">
    <property type="component" value="Unassembled WGS sequence"/>
</dbReference>
<organism evidence="1 2">
    <name type="scientific">Microcystis aeruginosa NIES-4285</name>
    <dbReference type="NCBI Taxonomy" id="2497681"/>
    <lineage>
        <taxon>Bacteria</taxon>
        <taxon>Bacillati</taxon>
        <taxon>Cyanobacteriota</taxon>
        <taxon>Cyanophyceae</taxon>
        <taxon>Oscillatoriophycideae</taxon>
        <taxon>Chroococcales</taxon>
        <taxon>Microcystaceae</taxon>
        <taxon>Microcystis</taxon>
    </lineage>
</organism>
<dbReference type="EMBL" id="BIFY01000014">
    <property type="protein sequence ID" value="GCE59269.1"/>
    <property type="molecule type" value="Genomic_DNA"/>
</dbReference>
<name>A0A402DAL4_MICAE</name>
<evidence type="ECO:0000313" key="2">
    <source>
        <dbReference type="Proteomes" id="UP000289660"/>
    </source>
</evidence>